<evidence type="ECO:0000313" key="11">
    <source>
        <dbReference type="EMBL" id="TYR34442.1"/>
    </source>
</evidence>
<dbReference type="Gene3D" id="3.20.20.80">
    <property type="entry name" value="Glycosidases"/>
    <property type="match status" value="1"/>
</dbReference>
<gene>
    <name evidence="11" type="ORF">FXV77_15585</name>
</gene>
<feature type="chain" id="PRO_5022852982" description="beta-N-acetylhexosaminidase" evidence="7">
    <location>
        <begin position="26"/>
        <end position="828"/>
    </location>
</feature>
<feature type="domain" description="Glycoside hydrolase family 20 catalytic" evidence="8">
    <location>
        <begin position="304"/>
        <end position="715"/>
    </location>
</feature>
<sequence>MIPFKRIFSFITLLGFIGLSSAALAQLDSSTITLKWKPGEHYNGQDNQELNLMLKNIGQTKIRLNEHDLWFTALFPVENKKTSDYEILSGNGNLIRVRFNDDLYIKPQDSLQVSYVSKYPVFNISTVPNGVYFQHREDMSTFFAVDVEVNPLPVTNEQRRMHWSSLYDKNRERQVTEDANLILPTPKYLKKGKDKLQLANAITYWVDSVFEQEMENLMTFADQFPGVRFVEGTEKSQFTVRHVPGYGKEAYGLKIDDRGIHIEASEGIGVFYALQSLRSLLDVPSFAASEISLPHVEIKDEPRYTYRGFMLDISRNFKDKKTILKYLDLMSRYKLNTFHLHFIDDEGWRIEISTLPELTEIGANRSPLFGKHQGLQPTYGSGAAGTPDHYLSRADFVEILRYAKQRHITVVPEIETPGHARASIKAMEARYHRYIEKGDKAEAERYLLHDFEDKSVYSSAQYWNDNVMNVALPSVYTFISVVLDEFKSMYASADLELRKVSLGGDEVPEGAWEKSPKIKMLMDSLGTTSVYDVWPYYIKKVNALCQEKGLQLVGWEEMGMMNKGKGMEVNPGLASSNIQLDVWNNLIGGGQEDLAYRLANAGYPTVYISANNNYFDMAWDNVFEEPGLRWASYADLYQSYTFLPEHFFASIAYSINGAKYEKGYFSHKVRLNEKGKSNLVGIKGGTWAETIVSEERLDYMVFPRLFSLAERAWSPRKPYEDENKFDIKPFNKDYSSFLNKVGKEELPKIQSFVKFRLPAVGVREEQGKLYANTEYPGFDVYYTVDGNIPTRESSKYSEPVSLEAGKTYKFTVIDKTGRHGTVSVIKSK</sequence>
<dbReference type="SUPFAM" id="SSF55545">
    <property type="entry name" value="beta-N-acetylhexosaminidase-like domain"/>
    <property type="match status" value="1"/>
</dbReference>
<dbReference type="GO" id="GO:0030247">
    <property type="term" value="F:polysaccharide binding"/>
    <property type="evidence" value="ECO:0007669"/>
    <property type="project" value="InterPro"/>
</dbReference>
<evidence type="ECO:0000259" key="10">
    <source>
        <dbReference type="Pfam" id="PF13290"/>
    </source>
</evidence>
<dbReference type="Pfam" id="PF00728">
    <property type="entry name" value="Glyco_hydro_20"/>
    <property type="match status" value="1"/>
</dbReference>
<dbReference type="InterPro" id="IPR017853">
    <property type="entry name" value="GH"/>
</dbReference>
<dbReference type="GO" id="GO:0005975">
    <property type="term" value="P:carbohydrate metabolic process"/>
    <property type="evidence" value="ECO:0007669"/>
    <property type="project" value="InterPro"/>
</dbReference>
<dbReference type="SUPFAM" id="SSF51445">
    <property type="entry name" value="(Trans)glycosidases"/>
    <property type="match status" value="1"/>
</dbReference>
<evidence type="ECO:0000256" key="4">
    <source>
        <dbReference type="ARBA" id="ARBA00022801"/>
    </source>
</evidence>
<feature type="domain" description="Beta-hexosaminidase bacterial type N-terminal" evidence="9">
    <location>
        <begin position="182"/>
        <end position="300"/>
    </location>
</feature>
<evidence type="ECO:0000256" key="1">
    <source>
        <dbReference type="ARBA" id="ARBA00001231"/>
    </source>
</evidence>
<comment type="caution">
    <text evidence="11">The sequence shown here is derived from an EMBL/GenBank/DDBJ whole genome shotgun (WGS) entry which is preliminary data.</text>
</comment>
<feature type="domain" description="GH29D-like beta-sandwich" evidence="10">
    <location>
        <begin position="765"/>
        <end position="822"/>
    </location>
</feature>
<dbReference type="Gene3D" id="2.60.40.290">
    <property type="match status" value="1"/>
</dbReference>
<keyword evidence="7" id="KW-0732">Signal</keyword>
<evidence type="ECO:0000256" key="2">
    <source>
        <dbReference type="ARBA" id="ARBA00006285"/>
    </source>
</evidence>
<dbReference type="GO" id="GO:0016020">
    <property type="term" value="C:membrane"/>
    <property type="evidence" value="ECO:0007669"/>
    <property type="project" value="TreeGrafter"/>
</dbReference>
<keyword evidence="4 11" id="KW-0378">Hydrolase</keyword>
<dbReference type="EMBL" id="VTAV01000012">
    <property type="protein sequence ID" value="TYR34442.1"/>
    <property type="molecule type" value="Genomic_DNA"/>
</dbReference>
<dbReference type="GO" id="GO:0030203">
    <property type="term" value="P:glycosaminoglycan metabolic process"/>
    <property type="evidence" value="ECO:0007669"/>
    <property type="project" value="TreeGrafter"/>
</dbReference>
<dbReference type="RefSeq" id="WP_148920165.1">
    <property type="nucleotide sequence ID" value="NZ_VTAV01000012.1"/>
</dbReference>
<evidence type="ECO:0000256" key="5">
    <source>
        <dbReference type="ARBA" id="ARBA00023295"/>
    </source>
</evidence>
<dbReference type="Pfam" id="PF13290">
    <property type="entry name" value="CHB_HEX_C_1"/>
    <property type="match status" value="1"/>
</dbReference>
<comment type="catalytic activity">
    <reaction evidence="1">
        <text>Hydrolysis of terminal non-reducing N-acetyl-D-hexosamine residues in N-acetyl-beta-D-hexosaminides.</text>
        <dbReference type="EC" id="3.2.1.52"/>
    </reaction>
</comment>
<dbReference type="AlphaFoldDB" id="A0A5D4H2D5"/>
<dbReference type="InterPro" id="IPR014756">
    <property type="entry name" value="Ig_E-set"/>
</dbReference>
<dbReference type="InterPro" id="IPR015882">
    <property type="entry name" value="HEX_bac_N"/>
</dbReference>
<organism evidence="11 12">
    <name type="scientific">Sphingobacterium phlebotomi</name>
    <dbReference type="NCBI Taxonomy" id="2605433"/>
    <lineage>
        <taxon>Bacteria</taxon>
        <taxon>Pseudomonadati</taxon>
        <taxon>Bacteroidota</taxon>
        <taxon>Sphingobacteriia</taxon>
        <taxon>Sphingobacteriales</taxon>
        <taxon>Sphingobacteriaceae</taxon>
        <taxon>Sphingobacterium</taxon>
    </lineage>
</organism>
<evidence type="ECO:0000259" key="9">
    <source>
        <dbReference type="Pfam" id="PF02838"/>
    </source>
</evidence>
<keyword evidence="12" id="KW-1185">Reference proteome</keyword>
<proteinExistence type="inferred from homology"/>
<dbReference type="SUPFAM" id="SSF81296">
    <property type="entry name" value="E set domains"/>
    <property type="match status" value="1"/>
</dbReference>
<feature type="active site" description="Proton donor" evidence="6">
    <location>
        <position position="506"/>
    </location>
</feature>
<dbReference type="PANTHER" id="PTHR22600">
    <property type="entry name" value="BETA-HEXOSAMINIDASE"/>
    <property type="match status" value="1"/>
</dbReference>
<evidence type="ECO:0000313" key="12">
    <source>
        <dbReference type="Proteomes" id="UP000322362"/>
    </source>
</evidence>
<dbReference type="InterPro" id="IPR015883">
    <property type="entry name" value="Glyco_hydro_20_cat"/>
</dbReference>
<dbReference type="PRINTS" id="PR00738">
    <property type="entry name" value="GLHYDRLASE20"/>
</dbReference>
<dbReference type="EC" id="3.2.1.52" evidence="3"/>
<dbReference type="Proteomes" id="UP000322362">
    <property type="component" value="Unassembled WGS sequence"/>
</dbReference>
<comment type="similarity">
    <text evidence="2">Belongs to the glycosyl hydrolase 20 family.</text>
</comment>
<dbReference type="Gene3D" id="2.60.40.10">
    <property type="entry name" value="Immunoglobulins"/>
    <property type="match status" value="1"/>
</dbReference>
<dbReference type="InterPro" id="IPR013783">
    <property type="entry name" value="Ig-like_fold"/>
</dbReference>
<feature type="signal peptide" evidence="7">
    <location>
        <begin position="1"/>
        <end position="25"/>
    </location>
</feature>
<dbReference type="PANTHER" id="PTHR22600:SF57">
    <property type="entry name" value="BETA-N-ACETYLHEXOSAMINIDASE"/>
    <property type="match status" value="1"/>
</dbReference>
<protein>
    <recommendedName>
        <fullName evidence="3">beta-N-acetylhexosaminidase</fullName>
        <ecNumber evidence="3">3.2.1.52</ecNumber>
    </recommendedName>
</protein>
<accession>A0A5D4H2D5</accession>
<dbReference type="InterPro" id="IPR029018">
    <property type="entry name" value="Hex-like_dom2"/>
</dbReference>
<dbReference type="Gene3D" id="3.30.379.10">
    <property type="entry name" value="Chitobiase/beta-hexosaminidase domain 2-like"/>
    <property type="match status" value="1"/>
</dbReference>
<dbReference type="InterPro" id="IPR025705">
    <property type="entry name" value="Beta_hexosaminidase_sua/sub"/>
</dbReference>
<evidence type="ECO:0000256" key="3">
    <source>
        <dbReference type="ARBA" id="ARBA00012663"/>
    </source>
</evidence>
<evidence type="ECO:0000256" key="7">
    <source>
        <dbReference type="SAM" id="SignalP"/>
    </source>
</evidence>
<name>A0A5D4H2D5_9SPHI</name>
<dbReference type="Pfam" id="PF02838">
    <property type="entry name" value="Glyco_hydro_20b"/>
    <property type="match status" value="1"/>
</dbReference>
<evidence type="ECO:0000259" key="8">
    <source>
        <dbReference type="Pfam" id="PF00728"/>
    </source>
</evidence>
<dbReference type="InterPro" id="IPR012291">
    <property type="entry name" value="CBM2_carb-bd_dom_sf"/>
</dbReference>
<keyword evidence="5" id="KW-0326">Glycosidase</keyword>
<reference evidence="11 12" key="1">
    <citation type="submission" date="2019-08" db="EMBL/GenBank/DDBJ databases">
        <title>Phlebobacter frassis gen. nov. sp. nov., a new member of family Sphingobacteriaceae isolated from sand fly rearing media.</title>
        <authorList>
            <person name="Kakumanu M.L."/>
            <person name="Marayati B.F."/>
            <person name="Wada-Katsumata A."/>
            <person name="Wasserberg G."/>
            <person name="Schal C."/>
            <person name="Apperson C.S."/>
            <person name="Ponnusamy L."/>
        </authorList>
    </citation>
    <scope>NUCLEOTIDE SEQUENCE [LARGE SCALE GENOMIC DNA]</scope>
    <source>
        <strain evidence="11 12">SSI9</strain>
    </source>
</reference>
<dbReference type="GO" id="GO:0004563">
    <property type="term" value="F:beta-N-acetylhexosaminidase activity"/>
    <property type="evidence" value="ECO:0007669"/>
    <property type="project" value="UniProtKB-EC"/>
</dbReference>
<dbReference type="InterPro" id="IPR059177">
    <property type="entry name" value="GH29D-like_dom"/>
</dbReference>
<evidence type="ECO:0000256" key="6">
    <source>
        <dbReference type="PIRSR" id="PIRSR625705-1"/>
    </source>
</evidence>